<dbReference type="RefSeq" id="WP_035449822.1">
    <property type="nucleotide sequence ID" value="NZ_JNHN01000060.1"/>
</dbReference>
<gene>
    <name evidence="2" type="ORF">M094_3604</name>
</gene>
<evidence type="ECO:0000256" key="1">
    <source>
        <dbReference type="SAM" id="MobiDB-lite"/>
    </source>
</evidence>
<accession>A0A078SFC6</accession>
<feature type="compositionally biased region" description="Basic and acidic residues" evidence="1">
    <location>
        <begin position="192"/>
        <end position="209"/>
    </location>
</feature>
<dbReference type="AlphaFoldDB" id="A0A078SFC6"/>
<comment type="caution">
    <text evidence="2">The sequence shown here is derived from an EMBL/GenBank/DDBJ whole genome shotgun (WGS) entry which is preliminary data.</text>
</comment>
<dbReference type="Proteomes" id="UP000028013">
    <property type="component" value="Unassembled WGS sequence"/>
</dbReference>
<reference evidence="2 3" key="1">
    <citation type="submission" date="2014-04" db="EMBL/GenBank/DDBJ databases">
        <authorList>
            <person name="Sears C."/>
            <person name="Carroll K."/>
            <person name="Sack B.R."/>
            <person name="Qadri F."/>
            <person name="Myers L.L."/>
            <person name="Chung G.-T."/>
            <person name="Escheverria P."/>
            <person name="Fraser C.M."/>
            <person name="Sadzewicz L."/>
            <person name="Shefchek K.A."/>
            <person name="Tallon L."/>
            <person name="Das S.P."/>
            <person name="Daugherty S."/>
            <person name="Mongodin E.F."/>
        </authorList>
    </citation>
    <scope>NUCLEOTIDE SEQUENCE [LARGE SCALE GENOMIC DNA]</scope>
    <source>
        <strain evidence="2 3">3978 T3 ii</strain>
    </source>
</reference>
<dbReference type="EMBL" id="JNHN01000060">
    <property type="protein sequence ID" value="KDS59565.1"/>
    <property type="molecule type" value="Genomic_DNA"/>
</dbReference>
<organism evidence="2 3">
    <name type="scientific">Bacteroides uniformis str. 3978 T3 ii</name>
    <dbReference type="NCBI Taxonomy" id="1339349"/>
    <lineage>
        <taxon>Bacteria</taxon>
        <taxon>Pseudomonadati</taxon>
        <taxon>Bacteroidota</taxon>
        <taxon>Bacteroidia</taxon>
        <taxon>Bacteroidales</taxon>
        <taxon>Bacteroidaceae</taxon>
        <taxon>Bacteroides</taxon>
    </lineage>
</organism>
<feature type="region of interest" description="Disordered" evidence="1">
    <location>
        <begin position="192"/>
        <end position="225"/>
    </location>
</feature>
<sequence>MSKITQNYIEARRDGIKWLNSQKRDYSTGVNILTRSGYKGFVAARLARQGEKPHTREKLEYEIRQMIKVWYHPDDPRFEDVDLADDAMPGNDGRSETVPEETAAAIVAVAERELAREADEQPAYPPVMAKIIYDFRECYNERSRQHRMLAALGETNTQAVCTQRKDIVARIAFLSNRMTLLAAIKRQFEQDKELPTDKQLDELYKKADTPEENPEKEEDETDISSLSVEELKKAKSNAKSKITKARNMLLYSSESKPKDGKENPLPDCPKRVKYEKKVAAQEALVERIEYRLAELQ</sequence>
<name>A0A078SFC6_BACUN</name>
<feature type="compositionally biased region" description="Acidic residues" evidence="1">
    <location>
        <begin position="210"/>
        <end position="222"/>
    </location>
</feature>
<protein>
    <submittedName>
        <fullName evidence="2">Uncharacterized protein</fullName>
    </submittedName>
</protein>
<feature type="region of interest" description="Disordered" evidence="1">
    <location>
        <begin position="245"/>
        <end position="269"/>
    </location>
</feature>
<proteinExistence type="predicted"/>
<evidence type="ECO:0000313" key="3">
    <source>
        <dbReference type="Proteomes" id="UP000028013"/>
    </source>
</evidence>
<evidence type="ECO:0000313" key="2">
    <source>
        <dbReference type="EMBL" id="KDS59565.1"/>
    </source>
</evidence>
<dbReference type="PATRIC" id="fig|1339349.3.peg.460"/>
<feature type="compositionally biased region" description="Basic and acidic residues" evidence="1">
    <location>
        <begin position="255"/>
        <end position="269"/>
    </location>
</feature>